<evidence type="ECO:0000259" key="5">
    <source>
        <dbReference type="PROSITE" id="PS50041"/>
    </source>
</evidence>
<dbReference type="InterPro" id="IPR016186">
    <property type="entry name" value="C-type_lectin-like/link_sf"/>
</dbReference>
<feature type="domain" description="CUB" evidence="4">
    <location>
        <begin position="166"/>
        <end position="276"/>
    </location>
</feature>
<feature type="disulfide bond" evidence="2">
    <location>
        <begin position="166"/>
        <end position="193"/>
    </location>
</feature>
<keyword evidence="6" id="KW-1185">Reference proteome</keyword>
<dbReference type="PANTHER" id="PTHR22991:SF42">
    <property type="entry name" value="C-TYPE LECTIN DOMAIN-CONTAINING PROTEIN"/>
    <property type="match status" value="1"/>
</dbReference>
<dbReference type="CDD" id="cd00041">
    <property type="entry name" value="CUB"/>
    <property type="match status" value="1"/>
</dbReference>
<dbReference type="Gene3D" id="3.10.100.10">
    <property type="entry name" value="Mannose-Binding Protein A, subunit A"/>
    <property type="match status" value="1"/>
</dbReference>
<evidence type="ECO:0000259" key="4">
    <source>
        <dbReference type="PROSITE" id="PS01180"/>
    </source>
</evidence>
<name>A0A914WFG6_9BILA</name>
<dbReference type="Pfam" id="PF00431">
    <property type="entry name" value="CUB"/>
    <property type="match status" value="1"/>
</dbReference>
<dbReference type="AlphaFoldDB" id="A0A914WFG6"/>
<accession>A0A914WFG6</accession>
<keyword evidence="3" id="KW-0732">Signal</keyword>
<protein>
    <submittedName>
        <fullName evidence="7">C-type LECtin</fullName>
    </submittedName>
</protein>
<dbReference type="PANTHER" id="PTHR22991">
    <property type="entry name" value="PROTEIN CBG13490"/>
    <property type="match status" value="1"/>
</dbReference>
<dbReference type="InterPro" id="IPR035914">
    <property type="entry name" value="Sperma_CUB_dom_sf"/>
</dbReference>
<dbReference type="SUPFAM" id="SSF49854">
    <property type="entry name" value="Spermadhesin, CUB domain"/>
    <property type="match status" value="1"/>
</dbReference>
<proteinExistence type="predicted"/>
<evidence type="ECO:0000313" key="6">
    <source>
        <dbReference type="Proteomes" id="UP000887566"/>
    </source>
</evidence>
<dbReference type="Proteomes" id="UP000887566">
    <property type="component" value="Unplaced"/>
</dbReference>
<organism evidence="6 7">
    <name type="scientific">Plectus sambesii</name>
    <dbReference type="NCBI Taxonomy" id="2011161"/>
    <lineage>
        <taxon>Eukaryota</taxon>
        <taxon>Metazoa</taxon>
        <taxon>Ecdysozoa</taxon>
        <taxon>Nematoda</taxon>
        <taxon>Chromadorea</taxon>
        <taxon>Plectida</taxon>
        <taxon>Plectina</taxon>
        <taxon>Plectoidea</taxon>
        <taxon>Plectidae</taxon>
        <taxon>Plectus</taxon>
    </lineage>
</organism>
<dbReference type="PROSITE" id="PS50041">
    <property type="entry name" value="C_TYPE_LECTIN_2"/>
    <property type="match status" value="1"/>
</dbReference>
<dbReference type="FunFam" id="2.60.120.290:FF:000005">
    <property type="entry name" value="Procollagen C-endopeptidase enhancer 1"/>
    <property type="match status" value="1"/>
</dbReference>
<dbReference type="PROSITE" id="PS00615">
    <property type="entry name" value="C_TYPE_LECTIN_1"/>
    <property type="match status" value="1"/>
</dbReference>
<feature type="chain" id="PRO_5037656633" evidence="3">
    <location>
        <begin position="18"/>
        <end position="278"/>
    </location>
</feature>
<reference evidence="7" key="1">
    <citation type="submission" date="2022-11" db="UniProtKB">
        <authorList>
            <consortium name="WormBaseParasite"/>
        </authorList>
    </citation>
    <scope>IDENTIFICATION</scope>
</reference>
<dbReference type="InterPro" id="IPR050976">
    <property type="entry name" value="Snaclec"/>
</dbReference>
<sequence length="278" mass="30503">MLKLILLSTALFFSAFAQDNPCPTTQWKYDETSNSCFLPSKHHSTFTDATTYCSGFNSTLVVIHSQQIETAVNTIVYYEDSRSVWWIGLQRSSPQGSFTWVDGTPLNYTDWQSGQPSNTLGANCVGVFLKSGLTGGWQNVPCVQQQPFICFIPNAVTLPTSNPKLCPPGTYQGPSGSIQSPNYPANYPNNADCYYLITVAAGYKVSITIVSFRTEYCCDWAYIHDGNAESSPYLASLRGVVPAGTSYKSTGQFMLVHFTSDESTNDTGFNMTYTAVAN</sequence>
<evidence type="ECO:0000256" key="2">
    <source>
        <dbReference type="PROSITE-ProRule" id="PRU00059"/>
    </source>
</evidence>
<evidence type="ECO:0000256" key="1">
    <source>
        <dbReference type="ARBA" id="ARBA00023157"/>
    </source>
</evidence>
<dbReference type="InterPro" id="IPR000859">
    <property type="entry name" value="CUB_dom"/>
</dbReference>
<dbReference type="Gene3D" id="2.60.120.290">
    <property type="entry name" value="Spermadhesin, CUB domain"/>
    <property type="match status" value="1"/>
</dbReference>
<dbReference type="InterPro" id="IPR016187">
    <property type="entry name" value="CTDL_fold"/>
</dbReference>
<dbReference type="InterPro" id="IPR001304">
    <property type="entry name" value="C-type_lectin-like"/>
</dbReference>
<evidence type="ECO:0000256" key="3">
    <source>
        <dbReference type="SAM" id="SignalP"/>
    </source>
</evidence>
<keyword evidence="1 2" id="KW-1015">Disulfide bond</keyword>
<dbReference type="CDD" id="cd00037">
    <property type="entry name" value="CLECT"/>
    <property type="match status" value="1"/>
</dbReference>
<dbReference type="SMART" id="SM00042">
    <property type="entry name" value="CUB"/>
    <property type="match status" value="1"/>
</dbReference>
<feature type="signal peptide" evidence="3">
    <location>
        <begin position="1"/>
        <end position="17"/>
    </location>
</feature>
<dbReference type="Pfam" id="PF00059">
    <property type="entry name" value="Lectin_C"/>
    <property type="match status" value="1"/>
</dbReference>
<evidence type="ECO:0000313" key="7">
    <source>
        <dbReference type="WBParaSite" id="PSAMB.scaffold3883size16530.g22793.t1"/>
    </source>
</evidence>
<dbReference type="WBParaSite" id="PSAMB.scaffold3883size16530.g22793.t1">
    <property type="protein sequence ID" value="PSAMB.scaffold3883size16530.g22793.t1"/>
    <property type="gene ID" value="PSAMB.scaffold3883size16530.g22793"/>
</dbReference>
<comment type="caution">
    <text evidence="2">Lacks conserved residue(s) required for the propagation of feature annotation.</text>
</comment>
<dbReference type="SUPFAM" id="SSF56436">
    <property type="entry name" value="C-type lectin-like"/>
    <property type="match status" value="1"/>
</dbReference>
<dbReference type="InterPro" id="IPR018378">
    <property type="entry name" value="C-type_lectin_CS"/>
</dbReference>
<feature type="domain" description="C-type lectin" evidence="5">
    <location>
        <begin position="32"/>
        <end position="151"/>
    </location>
</feature>
<dbReference type="SMART" id="SM00034">
    <property type="entry name" value="CLECT"/>
    <property type="match status" value="1"/>
</dbReference>
<dbReference type="PROSITE" id="PS01180">
    <property type="entry name" value="CUB"/>
    <property type="match status" value="1"/>
</dbReference>